<accession>A0AA43U0H3</accession>
<proteinExistence type="predicted"/>
<evidence type="ECO:0000259" key="2">
    <source>
        <dbReference type="Pfam" id="PF07859"/>
    </source>
</evidence>
<dbReference type="GO" id="GO:0016787">
    <property type="term" value="F:hydrolase activity"/>
    <property type="evidence" value="ECO:0007669"/>
    <property type="project" value="UniProtKB-KW"/>
</dbReference>
<evidence type="ECO:0000256" key="1">
    <source>
        <dbReference type="ARBA" id="ARBA00022801"/>
    </source>
</evidence>
<gene>
    <name evidence="3" type="ORF">OHK93_004623</name>
</gene>
<protein>
    <recommendedName>
        <fullName evidence="2">Alpha/beta hydrolase fold-3 domain-containing protein</fullName>
    </recommendedName>
</protein>
<feature type="domain" description="Alpha/beta hydrolase fold-3" evidence="2">
    <location>
        <begin position="103"/>
        <end position="173"/>
    </location>
</feature>
<dbReference type="InterPro" id="IPR029058">
    <property type="entry name" value="AB_hydrolase_fold"/>
</dbReference>
<dbReference type="PANTHER" id="PTHR48081">
    <property type="entry name" value="AB HYDROLASE SUPERFAMILY PROTEIN C4A8.06C"/>
    <property type="match status" value="1"/>
</dbReference>
<organism evidence="3 4">
    <name type="scientific">Ramalina farinacea</name>
    <dbReference type="NCBI Taxonomy" id="258253"/>
    <lineage>
        <taxon>Eukaryota</taxon>
        <taxon>Fungi</taxon>
        <taxon>Dikarya</taxon>
        <taxon>Ascomycota</taxon>
        <taxon>Pezizomycotina</taxon>
        <taxon>Lecanoromycetes</taxon>
        <taxon>OSLEUM clade</taxon>
        <taxon>Lecanoromycetidae</taxon>
        <taxon>Lecanorales</taxon>
        <taxon>Lecanorineae</taxon>
        <taxon>Ramalinaceae</taxon>
        <taxon>Ramalina</taxon>
    </lineage>
</organism>
<dbReference type="Proteomes" id="UP001161017">
    <property type="component" value="Unassembled WGS sequence"/>
</dbReference>
<dbReference type="Gene3D" id="3.40.50.1820">
    <property type="entry name" value="alpha/beta hydrolase"/>
    <property type="match status" value="1"/>
</dbReference>
<dbReference type="InterPro" id="IPR050300">
    <property type="entry name" value="GDXG_lipolytic_enzyme"/>
</dbReference>
<evidence type="ECO:0000313" key="4">
    <source>
        <dbReference type="Proteomes" id="UP001161017"/>
    </source>
</evidence>
<keyword evidence="4" id="KW-1185">Reference proteome</keyword>
<feature type="domain" description="Alpha/beta hydrolase fold-3" evidence="2">
    <location>
        <begin position="244"/>
        <end position="310"/>
    </location>
</feature>
<name>A0AA43U0H3_9LECA</name>
<dbReference type="AlphaFoldDB" id="A0AA43U0H3"/>
<dbReference type="InterPro" id="IPR013094">
    <property type="entry name" value="AB_hydrolase_3"/>
</dbReference>
<keyword evidence="1" id="KW-0378">Hydrolase</keyword>
<sequence>MNRAKADEITAKVRSRLSARYKSTVTEWQLESQKGPAVQDPSLELSHATFAKPPDDGVLQALLQSIERLGDGTETFAVPEVESVEAEWLSEKGSLELVKAAPGSRAISIRYRLAPQHPFPASLLDILVAYLSLLHSATPPNPGTRIVLAGESSGANLCLALLQFLLDLHRQHPNPTIRFHGKEVSVPLPAGVATACGYFDVTRALPSWTTTREYDILEPGPVSYLLPGGPTCEAWPATPPRGEIYCEVSALAHPLVSPCAAEDWTGSPPMWLGYGEERLGDCNKVLAARARECGVVVREEVFEGMPHLFFQLMGKFPAVRVCYEDWGKFCGSVVNGDVEGGRRVFEIETGQERRIDHGGQGIVKYEEAVKLMRAKRDAGGITGVMAKF</sequence>
<dbReference type="EMBL" id="JAPUFD010000021">
    <property type="protein sequence ID" value="MDI1492840.1"/>
    <property type="molecule type" value="Genomic_DNA"/>
</dbReference>
<dbReference type="Pfam" id="PF07859">
    <property type="entry name" value="Abhydrolase_3"/>
    <property type="match status" value="2"/>
</dbReference>
<comment type="caution">
    <text evidence="3">The sequence shown here is derived from an EMBL/GenBank/DDBJ whole genome shotgun (WGS) entry which is preliminary data.</text>
</comment>
<dbReference type="SUPFAM" id="SSF53474">
    <property type="entry name" value="alpha/beta-Hydrolases"/>
    <property type="match status" value="1"/>
</dbReference>
<dbReference type="PANTHER" id="PTHR48081:SF25">
    <property type="entry name" value="PUTATIVE (AFU_ORTHOLOGUE AFUA_3G11560)-RELATED"/>
    <property type="match status" value="1"/>
</dbReference>
<evidence type="ECO:0000313" key="3">
    <source>
        <dbReference type="EMBL" id="MDI1492840.1"/>
    </source>
</evidence>
<reference evidence="3" key="1">
    <citation type="journal article" date="2023" name="Genome Biol. Evol.">
        <title>First Whole Genome Sequence and Flow Cytometry Genome Size Data for the Lichen-Forming Fungus Ramalina farinacea (Ascomycota).</title>
        <authorList>
            <person name="Llewellyn T."/>
            <person name="Mian S."/>
            <person name="Hill R."/>
            <person name="Leitch I.J."/>
            <person name="Gaya E."/>
        </authorList>
    </citation>
    <scope>NUCLEOTIDE SEQUENCE</scope>
    <source>
        <strain evidence="3">LIQ254RAFAR</strain>
    </source>
</reference>